<gene>
    <name evidence="1" type="ORF">UFOPK1358_01105</name>
</gene>
<protein>
    <submittedName>
        <fullName evidence="1">Unannotated protein</fullName>
    </submittedName>
</protein>
<proteinExistence type="predicted"/>
<dbReference type="AlphaFoldDB" id="A0A6J6BTI8"/>
<evidence type="ECO:0000313" key="1">
    <source>
        <dbReference type="EMBL" id="CAB4542461.1"/>
    </source>
</evidence>
<reference evidence="1" key="1">
    <citation type="submission" date="2020-05" db="EMBL/GenBank/DDBJ databases">
        <authorList>
            <person name="Chiriac C."/>
            <person name="Salcher M."/>
            <person name="Ghai R."/>
            <person name="Kavagutti S V."/>
        </authorList>
    </citation>
    <scope>NUCLEOTIDE SEQUENCE</scope>
</reference>
<organism evidence="1">
    <name type="scientific">freshwater metagenome</name>
    <dbReference type="NCBI Taxonomy" id="449393"/>
    <lineage>
        <taxon>unclassified sequences</taxon>
        <taxon>metagenomes</taxon>
        <taxon>ecological metagenomes</taxon>
    </lineage>
</organism>
<sequence length="60" mass="6327">MLGAAGVVTGQSEVDGLHVTDRRANANSKGVAAGSRNLSQQELPRLRGHFRLDQTAEIGL</sequence>
<name>A0A6J6BTI8_9ZZZZ</name>
<dbReference type="EMBL" id="CAEZSF010000102">
    <property type="protein sequence ID" value="CAB4542461.1"/>
    <property type="molecule type" value="Genomic_DNA"/>
</dbReference>
<accession>A0A6J6BTI8</accession>